<dbReference type="Gene3D" id="3.30.420.10">
    <property type="entry name" value="Ribonuclease H-like superfamily/Ribonuclease H"/>
    <property type="match status" value="1"/>
</dbReference>
<dbReference type="NCBIfam" id="NF033545">
    <property type="entry name" value="transpos_IS630"/>
    <property type="match status" value="1"/>
</dbReference>
<geneLocation type="plasmid" evidence="4">
    <name>phar01</name>
</geneLocation>
<dbReference type="InterPro" id="IPR025959">
    <property type="entry name" value="Winged_HTH_dom"/>
</dbReference>
<evidence type="ECO:0000259" key="1">
    <source>
        <dbReference type="Pfam" id="PF13358"/>
    </source>
</evidence>
<dbReference type="Pfam" id="PF13592">
    <property type="entry name" value="HTH_33"/>
    <property type="match status" value="1"/>
</dbReference>
<evidence type="ECO:0000313" key="4">
    <source>
        <dbReference type="Proteomes" id="UP000505020"/>
    </source>
</evidence>
<dbReference type="InterPro" id="IPR038717">
    <property type="entry name" value="Tc1-like_DDE_dom"/>
</dbReference>
<feature type="domain" description="Tc1-like transposase DDE" evidence="1">
    <location>
        <begin position="192"/>
        <end position="319"/>
    </location>
</feature>
<dbReference type="InterPro" id="IPR036397">
    <property type="entry name" value="RNaseH_sf"/>
</dbReference>
<dbReference type="AlphaFoldDB" id="A0A7D4C2Z5"/>
<organism evidence="3 4">
    <name type="scientific">Halorubrum salinarum</name>
    <dbReference type="NCBI Taxonomy" id="2739057"/>
    <lineage>
        <taxon>Archaea</taxon>
        <taxon>Methanobacteriati</taxon>
        <taxon>Methanobacteriota</taxon>
        <taxon>Stenosarchaea group</taxon>
        <taxon>Halobacteria</taxon>
        <taxon>Halobacteriales</taxon>
        <taxon>Haloferacaceae</taxon>
        <taxon>Halorubrum</taxon>
    </lineage>
</organism>
<accession>A0A7D4C2Z5</accession>
<dbReference type="GO" id="GO:0003676">
    <property type="term" value="F:nucleic acid binding"/>
    <property type="evidence" value="ECO:0007669"/>
    <property type="project" value="InterPro"/>
</dbReference>
<dbReference type="EMBL" id="CP053942">
    <property type="protein sequence ID" value="QKG94356.1"/>
    <property type="molecule type" value="Genomic_DNA"/>
</dbReference>
<reference evidence="3 4" key="1">
    <citation type="submission" date="2020-05" db="EMBL/GenBank/DDBJ databases">
        <title>Halorubrum RHB-C sp.nov., an extremely halophilic archaeon isolated from solar salt farm.</title>
        <authorList>
            <person name="Ho H."/>
            <person name="Danganan R.E."/>
            <person name="Dedeles G.R."/>
            <person name="Kim S.-G."/>
        </authorList>
    </citation>
    <scope>NUCLEOTIDE SEQUENCE [LARGE SCALE GENOMIC DNA]</scope>
    <source>
        <strain evidence="3 4">RHB-C</strain>
        <plasmid evidence="4">phar01</plasmid>
    </source>
</reference>
<dbReference type="InterPro" id="IPR047655">
    <property type="entry name" value="Transpos_IS630-like"/>
</dbReference>
<dbReference type="InterPro" id="IPR012337">
    <property type="entry name" value="RNaseH-like_sf"/>
</dbReference>
<protein>
    <submittedName>
        <fullName evidence="3">IS630 family transposase</fullName>
    </submittedName>
</protein>
<dbReference type="Pfam" id="PF13358">
    <property type="entry name" value="DDE_3"/>
    <property type="match status" value="1"/>
</dbReference>
<gene>
    <name evidence="3" type="ORF">HPS36_15905</name>
</gene>
<name>A0A7D4C2Z5_9EURY</name>
<feature type="domain" description="Winged helix-turn helix" evidence="2">
    <location>
        <begin position="111"/>
        <end position="166"/>
    </location>
</feature>
<sequence length="342" mass="39040">MATLENVSVEDLRQILAEVDDADATKRLMAAITYKEIDELTQTEAAQLYGFSSSWASEWFNRLERLADEPFEEVVYDKPREGRPSELSDEEHEQFVEALHQSPEEAGFDAPAWSVPLARHYLIEEFGVEFCERHVRRLISEAGLSWKTARPEYYKSDERAQEAWQEGFKKKRDDLDAEYTILAIDQTRQVLSTLIYAWFPEGERPSLPVTGAWDSIKLLGAVSDTGETFFLPSSENFNSDTTIRLLDAPQTEFGEKICVVLDNASYFTANAVQKFAEGSPIELCYLPRGSRELNPAEDCWKQLNQELGNRLFDTLDELRDAALSALDSIKPPDILRICVREY</sequence>
<keyword evidence="4" id="KW-1185">Reference proteome</keyword>
<evidence type="ECO:0000259" key="2">
    <source>
        <dbReference type="Pfam" id="PF13592"/>
    </source>
</evidence>
<dbReference type="KEGG" id="hsai:HPS36_15905"/>
<dbReference type="SUPFAM" id="SSF46689">
    <property type="entry name" value="Homeodomain-like"/>
    <property type="match status" value="1"/>
</dbReference>
<dbReference type="InterPro" id="IPR009057">
    <property type="entry name" value="Homeodomain-like_sf"/>
</dbReference>
<evidence type="ECO:0000313" key="3">
    <source>
        <dbReference type="EMBL" id="QKG94356.1"/>
    </source>
</evidence>
<dbReference type="SUPFAM" id="SSF53098">
    <property type="entry name" value="Ribonuclease H-like"/>
    <property type="match status" value="1"/>
</dbReference>
<keyword evidence="3" id="KW-0614">Plasmid</keyword>
<proteinExistence type="predicted"/>
<dbReference type="Proteomes" id="UP000505020">
    <property type="component" value="Plasmid pHAR01"/>
</dbReference>